<sequence length="389" mass="44059">MRAEQLTLDQAVKLALEVNPMLEIQRQIVAEARAERLSRSLLPNPLLTYNREELELTEAGGGEWILAAEMPLDFIWRRGPLLSEAEASIEAENYGLAALREQVRLETSLAYIETHFGRQELQARQRSSEILQEIREKSRVLKSEGDMSGYDQRRITFEVFRSRRDQVLAENALGESEKKLNLLVYQDSLSRKVETVESFPKQLPELSAERLVATALERRADLKRSRTRISALRAAVQAAKRGALPGLGVSLGYKRQVDGFEGPVGYFNLRLPLFDRNQGAVAGNQARLNAGEVTVAAQERQITAEVETACQNYLRLREQLAEYRANMLDNPELLIETASFSYLEGEVSLVEWIDAVRTYTEDAVIRFGLLRDCYLSLYRLELLTGGDLH</sequence>
<dbReference type="GO" id="GO:0015562">
    <property type="term" value="F:efflux transmembrane transporter activity"/>
    <property type="evidence" value="ECO:0007669"/>
    <property type="project" value="InterPro"/>
</dbReference>
<accession>A0A1F5Z0T5</accession>
<dbReference type="Proteomes" id="UP000179129">
    <property type="component" value="Unassembled WGS sequence"/>
</dbReference>
<comment type="caution">
    <text evidence="2">The sequence shown here is derived from an EMBL/GenBank/DDBJ whole genome shotgun (WGS) entry which is preliminary data.</text>
</comment>
<dbReference type="PANTHER" id="PTHR30203">
    <property type="entry name" value="OUTER MEMBRANE CATION EFFLUX PROTEIN"/>
    <property type="match status" value="1"/>
</dbReference>
<dbReference type="PANTHER" id="PTHR30203:SF24">
    <property type="entry name" value="BLR4935 PROTEIN"/>
    <property type="match status" value="1"/>
</dbReference>
<dbReference type="InterPro" id="IPR003423">
    <property type="entry name" value="OMP_efflux"/>
</dbReference>
<dbReference type="Pfam" id="PF02321">
    <property type="entry name" value="OEP"/>
    <property type="match status" value="1"/>
</dbReference>
<reference evidence="2 3" key="1">
    <citation type="journal article" date="2016" name="Nat. Commun.">
        <title>Thousands of microbial genomes shed light on interconnected biogeochemical processes in an aquifer system.</title>
        <authorList>
            <person name="Anantharaman K."/>
            <person name="Brown C.T."/>
            <person name="Hug L.A."/>
            <person name="Sharon I."/>
            <person name="Castelle C.J."/>
            <person name="Probst A.J."/>
            <person name="Thomas B.C."/>
            <person name="Singh A."/>
            <person name="Wilkins M.J."/>
            <person name="Karaoz U."/>
            <person name="Brodie E.L."/>
            <person name="Williams K.H."/>
            <person name="Hubbard S.S."/>
            <person name="Banfield J.F."/>
        </authorList>
    </citation>
    <scope>NUCLEOTIDE SEQUENCE [LARGE SCALE GENOMIC DNA]</scope>
</reference>
<dbReference type="Gene3D" id="1.20.1600.10">
    <property type="entry name" value="Outer membrane efflux proteins (OEP)"/>
    <property type="match status" value="1"/>
</dbReference>
<evidence type="ECO:0000256" key="1">
    <source>
        <dbReference type="ARBA" id="ARBA00007613"/>
    </source>
</evidence>
<dbReference type="InterPro" id="IPR010131">
    <property type="entry name" value="MdtP/NodT-like"/>
</dbReference>
<name>A0A1F5Z0T5_9BACT</name>
<proteinExistence type="inferred from homology"/>
<organism evidence="2 3">
    <name type="scientific">Candidatus Glassbacteria bacterium RIFCSPLOWO2_12_FULL_58_11</name>
    <dbReference type="NCBI Taxonomy" id="1817867"/>
    <lineage>
        <taxon>Bacteria</taxon>
        <taxon>Candidatus Glassiibacteriota</taxon>
    </lineage>
</organism>
<dbReference type="AlphaFoldDB" id="A0A1F5Z0T5"/>
<evidence type="ECO:0000313" key="3">
    <source>
        <dbReference type="Proteomes" id="UP000179129"/>
    </source>
</evidence>
<dbReference type="STRING" id="1817867.A3F83_05260"/>
<dbReference type="EMBL" id="MFIX01000034">
    <property type="protein sequence ID" value="OGG05975.1"/>
    <property type="molecule type" value="Genomic_DNA"/>
</dbReference>
<comment type="similarity">
    <text evidence="1">Belongs to the outer membrane factor (OMF) (TC 1.B.17) family.</text>
</comment>
<gene>
    <name evidence="2" type="ORF">A3F83_05260</name>
</gene>
<protein>
    <recommendedName>
        <fullName evidence="4">Transporter</fullName>
    </recommendedName>
</protein>
<evidence type="ECO:0008006" key="4">
    <source>
        <dbReference type="Google" id="ProtNLM"/>
    </source>
</evidence>
<dbReference type="SUPFAM" id="SSF56954">
    <property type="entry name" value="Outer membrane efflux proteins (OEP)"/>
    <property type="match status" value="1"/>
</dbReference>
<evidence type="ECO:0000313" key="2">
    <source>
        <dbReference type="EMBL" id="OGG05975.1"/>
    </source>
</evidence>